<sequence>MNHIITIILIGIAFGFYTVVFDSYMKTKKSNMEIIYKLIIIVLLISTFEFAEGHHMTSLLIAFLSLTFIEKIKEVSKE</sequence>
<keyword evidence="1" id="KW-0472">Membrane</keyword>
<organism evidence="2">
    <name type="scientific">uncultured Caudovirales phage</name>
    <dbReference type="NCBI Taxonomy" id="2100421"/>
    <lineage>
        <taxon>Viruses</taxon>
        <taxon>Duplodnaviria</taxon>
        <taxon>Heunggongvirae</taxon>
        <taxon>Uroviricota</taxon>
        <taxon>Caudoviricetes</taxon>
        <taxon>Peduoviridae</taxon>
        <taxon>Maltschvirus</taxon>
        <taxon>Maltschvirus maltsch</taxon>
    </lineage>
</organism>
<feature type="transmembrane region" description="Helical" evidence="1">
    <location>
        <begin position="34"/>
        <end position="50"/>
    </location>
</feature>
<gene>
    <name evidence="2" type="ORF">10S14_65</name>
</gene>
<evidence type="ECO:0000256" key="1">
    <source>
        <dbReference type="SAM" id="Phobius"/>
    </source>
</evidence>
<accession>A0A2H4J7S6</accession>
<dbReference type="EMBL" id="MF417889">
    <property type="protein sequence ID" value="ASN69387.1"/>
    <property type="molecule type" value="Genomic_DNA"/>
</dbReference>
<feature type="transmembrane region" description="Helical" evidence="1">
    <location>
        <begin position="6"/>
        <end position="25"/>
    </location>
</feature>
<protein>
    <submittedName>
        <fullName evidence="2">Uncharacterized protein</fullName>
    </submittedName>
</protein>
<reference evidence="2" key="1">
    <citation type="submission" date="2017-06" db="EMBL/GenBank/DDBJ databases">
        <title>Novel phages from South African skin metaviromes.</title>
        <authorList>
            <person name="van Zyl L.J."/>
            <person name="Abrahams Y."/>
            <person name="Stander E.A."/>
            <person name="Kirby B.M."/>
            <person name="Clavaud C."/>
            <person name="Farcet C."/>
            <person name="Breton L."/>
            <person name="Trindade M.I."/>
        </authorList>
    </citation>
    <scope>NUCLEOTIDE SEQUENCE</scope>
</reference>
<keyword evidence="1" id="KW-1133">Transmembrane helix</keyword>
<proteinExistence type="predicted"/>
<name>A0A2H4J7S6_9CAUD</name>
<keyword evidence="1" id="KW-0812">Transmembrane</keyword>
<evidence type="ECO:0000313" key="2">
    <source>
        <dbReference type="EMBL" id="ASN69387.1"/>
    </source>
</evidence>